<dbReference type="SUPFAM" id="SSF56542">
    <property type="entry name" value="Substrate-binding domain of HMG-CoA reductase"/>
    <property type="match status" value="1"/>
</dbReference>
<gene>
    <name evidence="4" type="ORF">SAMN05421767_10134</name>
</gene>
<dbReference type="Pfam" id="PF00368">
    <property type="entry name" value="HMG-CoA_red"/>
    <property type="match status" value="1"/>
</dbReference>
<dbReference type="InterPro" id="IPR009029">
    <property type="entry name" value="HMG_CoA_Rdtase_sub-bd_dom_sf"/>
</dbReference>
<dbReference type="PANTHER" id="PTHR10572:SF24">
    <property type="entry name" value="3-HYDROXY-3-METHYLGLUTARYL-COENZYME A REDUCTASE"/>
    <property type="match status" value="1"/>
</dbReference>
<evidence type="ECO:0000256" key="1">
    <source>
        <dbReference type="ARBA" id="ARBA00007661"/>
    </source>
</evidence>
<dbReference type="SUPFAM" id="SSF55035">
    <property type="entry name" value="NAD-binding domain of HMG-CoA reductase"/>
    <property type="match status" value="1"/>
</dbReference>
<dbReference type="NCBIfam" id="TIGR00532">
    <property type="entry name" value="HMG_CoA_R_NAD"/>
    <property type="match status" value="1"/>
</dbReference>
<dbReference type="PROSITE" id="PS50065">
    <property type="entry name" value="HMG_COA_REDUCTASE_4"/>
    <property type="match status" value="1"/>
</dbReference>
<dbReference type="InterPro" id="IPR023076">
    <property type="entry name" value="HMG_CoA_Rdtase_CS"/>
</dbReference>
<organism evidence="4 5">
    <name type="scientific">Granulicatella balaenopterae</name>
    <dbReference type="NCBI Taxonomy" id="137733"/>
    <lineage>
        <taxon>Bacteria</taxon>
        <taxon>Bacillati</taxon>
        <taxon>Bacillota</taxon>
        <taxon>Bacilli</taxon>
        <taxon>Lactobacillales</taxon>
        <taxon>Carnobacteriaceae</taxon>
        <taxon>Granulicatella</taxon>
    </lineage>
</organism>
<dbReference type="GO" id="GO:0015936">
    <property type="term" value="P:coenzyme A metabolic process"/>
    <property type="evidence" value="ECO:0007669"/>
    <property type="project" value="InterPro"/>
</dbReference>
<keyword evidence="5" id="KW-1185">Reference proteome</keyword>
<evidence type="ECO:0000313" key="4">
    <source>
        <dbReference type="EMBL" id="SEQ53063.1"/>
    </source>
</evidence>
<dbReference type="PANTHER" id="PTHR10572">
    <property type="entry name" value="3-HYDROXY-3-METHYLGLUTARYL-COENZYME A REDUCTASE"/>
    <property type="match status" value="1"/>
</dbReference>
<keyword evidence="3" id="KW-0520">NAD</keyword>
<dbReference type="PROSITE" id="PS01192">
    <property type="entry name" value="HMG_COA_REDUCTASE_3"/>
    <property type="match status" value="1"/>
</dbReference>
<proteinExistence type="inferred from homology"/>
<dbReference type="EMBL" id="FOGF01000001">
    <property type="protein sequence ID" value="SEQ53063.1"/>
    <property type="molecule type" value="Genomic_DNA"/>
</dbReference>
<dbReference type="Gene3D" id="1.10.8.660">
    <property type="match status" value="1"/>
</dbReference>
<dbReference type="InterPro" id="IPR023074">
    <property type="entry name" value="HMG_CoA_Rdtase_cat_sf"/>
</dbReference>
<dbReference type="PRINTS" id="PR00071">
    <property type="entry name" value="HMGCOARDTASE"/>
</dbReference>
<dbReference type="Gene3D" id="3.90.770.10">
    <property type="entry name" value="3-hydroxy-3-methylglutaryl-coenzyme A Reductase, Chain A, domain 2"/>
    <property type="match status" value="2"/>
</dbReference>
<dbReference type="AlphaFoldDB" id="A0A1H9GSS3"/>
<dbReference type="GO" id="GO:0004420">
    <property type="term" value="F:hydroxymethylglutaryl-CoA reductase (NADPH) activity"/>
    <property type="evidence" value="ECO:0007669"/>
    <property type="project" value="InterPro"/>
</dbReference>
<accession>A0A1H9GSS3</accession>
<dbReference type="InterPro" id="IPR009023">
    <property type="entry name" value="HMG_CoA_Rdtase_NAD(P)-bd_sf"/>
</dbReference>
<dbReference type="GO" id="GO:0140643">
    <property type="term" value="F:hydroxymethylglutaryl-CoA reductase (NADH) activity"/>
    <property type="evidence" value="ECO:0007669"/>
    <property type="project" value="UniProtKB-EC"/>
</dbReference>
<evidence type="ECO:0000256" key="2">
    <source>
        <dbReference type="ARBA" id="ARBA00023002"/>
    </source>
</evidence>
<keyword evidence="2 3" id="KW-0560">Oxidoreductase</keyword>
<reference evidence="4 5" key="1">
    <citation type="submission" date="2016-10" db="EMBL/GenBank/DDBJ databases">
        <authorList>
            <person name="de Groot N.N."/>
        </authorList>
    </citation>
    <scope>NUCLEOTIDE SEQUENCE [LARGE SCALE GENOMIC DNA]</scope>
    <source>
        <strain evidence="4 5">DSM 15827</strain>
    </source>
</reference>
<dbReference type="InterPro" id="IPR004553">
    <property type="entry name" value="HMG_CoA_Rdtase_bac-typ"/>
</dbReference>
<name>A0A1H9GSS3_9LACT</name>
<comment type="pathway">
    <text evidence="3">Metabolic intermediate metabolism; (R)-mevalonate degradation; (S)-3-hydroxy-3-methylglutaryl-CoA from (R)-mevalonate: step 1/1.</text>
</comment>
<sequence length="424" mass="45801">MKNPFEKYYKKSKNEKLTILEEQNYLTRKEIKQITQQVGLTEEVASHMIENQITLYNLPFGIAPNFLINDKEYVIPMVTEEPSVIAAASNAAKLIKQAGGFTTFQPKRYMVGEVALQNCPNPKQAIQAIKKEANKLVELANLAYPSIVKRGGGAIELSVKELKNQEDNFIVVYLTVDTCEAMGANMLNTMLEALVVPLEELTGGQRLMAILSNFAVQSLASAKCQIPCELLAKGAITGEEVRDNIIQATNFAKMDIYRATTHNKGIMNGIDAIVIATGNDWRAIEAGCHAYASHTGQYQPMTNWTKAKNGDLVGTITLPLAVGTVGGSIGIHPGAQLAHSLLDKPSASQLAQIIACVGLGQNLAAVKALVTDGIQKGHMQLQAKSLAIAVGATGEEISQLTSALLKEKGFNQALATQILKDLRK</sequence>
<dbReference type="UniPathway" id="UPA00257">
    <property type="reaction ID" value="UER00367"/>
</dbReference>
<dbReference type="CDD" id="cd00644">
    <property type="entry name" value="HMG-CoA_reductase_classII"/>
    <property type="match status" value="1"/>
</dbReference>
<evidence type="ECO:0000256" key="3">
    <source>
        <dbReference type="RuleBase" id="RU361219"/>
    </source>
</evidence>
<comment type="similarity">
    <text evidence="1 3">Belongs to the HMG-CoA reductase family.</text>
</comment>
<dbReference type="Proteomes" id="UP000198556">
    <property type="component" value="Unassembled WGS sequence"/>
</dbReference>
<evidence type="ECO:0000313" key="5">
    <source>
        <dbReference type="Proteomes" id="UP000198556"/>
    </source>
</evidence>
<dbReference type="STRING" id="137733.SAMN05421767_10134"/>
<dbReference type="EC" id="1.1.1.88" evidence="3"/>
<protein>
    <recommendedName>
        <fullName evidence="3">3-hydroxy-3-methylglutaryl coenzyme A reductase</fullName>
        <shortName evidence="3">HMG-CoA reductase</shortName>
        <ecNumber evidence="3">1.1.1.88</ecNumber>
    </recommendedName>
</protein>
<dbReference type="InterPro" id="IPR002202">
    <property type="entry name" value="HMG_CoA_Rdtase"/>
</dbReference>
<comment type="catalytic activity">
    <reaction evidence="3">
        <text>(R)-mevalonate + 2 NAD(+) + CoA = (3S)-3-hydroxy-3-methylglutaryl-CoA + 2 NADH + 2 H(+)</text>
        <dbReference type="Rhea" id="RHEA:14833"/>
        <dbReference type="ChEBI" id="CHEBI:15378"/>
        <dbReference type="ChEBI" id="CHEBI:36464"/>
        <dbReference type="ChEBI" id="CHEBI:43074"/>
        <dbReference type="ChEBI" id="CHEBI:57287"/>
        <dbReference type="ChEBI" id="CHEBI:57540"/>
        <dbReference type="ChEBI" id="CHEBI:57945"/>
        <dbReference type="EC" id="1.1.1.88"/>
    </reaction>
</comment>